<dbReference type="Gramene" id="PGSC0003DMT400015982">
    <property type="protein sequence ID" value="PGSC0003DMT400015982"/>
    <property type="gene ID" value="PGSC0003DMG400006250"/>
</dbReference>
<reference evidence="1" key="2">
    <citation type="submission" date="2015-06" db="UniProtKB">
        <authorList>
            <consortium name="EnsemblPlants"/>
        </authorList>
    </citation>
    <scope>IDENTIFICATION</scope>
    <source>
        <strain evidence="1">DM1-3 516 R44</strain>
    </source>
</reference>
<dbReference type="HOGENOM" id="CLU_3054112_0_0_1"/>
<accession>M1A6X5</accession>
<sequence length="54" mass="6226">MVDLFYGLAMKYSYLGALNLIVRLHELTGRFVRYGILNIIWSGEKTDSLARLCM</sequence>
<name>M1A6X5_SOLTU</name>
<reference evidence="2" key="1">
    <citation type="journal article" date="2011" name="Nature">
        <title>Genome sequence and analysis of the tuber crop potato.</title>
        <authorList>
            <consortium name="The Potato Genome Sequencing Consortium"/>
        </authorList>
    </citation>
    <scope>NUCLEOTIDE SEQUENCE [LARGE SCALE GENOMIC DNA]</scope>
    <source>
        <strain evidence="2">cv. DM1-3 516 R44</strain>
    </source>
</reference>
<dbReference type="InParanoid" id="M1A6X5"/>
<evidence type="ECO:0000313" key="2">
    <source>
        <dbReference type="Proteomes" id="UP000011115"/>
    </source>
</evidence>
<evidence type="ECO:0000313" key="1">
    <source>
        <dbReference type="EnsemblPlants" id="PGSC0003DMT400015982"/>
    </source>
</evidence>
<protein>
    <submittedName>
        <fullName evidence="1">Uncharacterized protein</fullName>
    </submittedName>
</protein>
<dbReference type="AlphaFoldDB" id="M1A6X5"/>
<dbReference type="Proteomes" id="UP000011115">
    <property type="component" value="Unassembled WGS sequence"/>
</dbReference>
<proteinExistence type="predicted"/>
<dbReference type="EnsemblPlants" id="PGSC0003DMT400015982">
    <property type="protein sequence ID" value="PGSC0003DMT400015982"/>
    <property type="gene ID" value="PGSC0003DMG400006250"/>
</dbReference>
<keyword evidence="2" id="KW-1185">Reference proteome</keyword>
<dbReference type="PaxDb" id="4113-PGSC0003DMT400015982"/>
<organism evidence="1 2">
    <name type="scientific">Solanum tuberosum</name>
    <name type="common">Potato</name>
    <dbReference type="NCBI Taxonomy" id="4113"/>
    <lineage>
        <taxon>Eukaryota</taxon>
        <taxon>Viridiplantae</taxon>
        <taxon>Streptophyta</taxon>
        <taxon>Embryophyta</taxon>
        <taxon>Tracheophyta</taxon>
        <taxon>Spermatophyta</taxon>
        <taxon>Magnoliopsida</taxon>
        <taxon>eudicotyledons</taxon>
        <taxon>Gunneridae</taxon>
        <taxon>Pentapetalae</taxon>
        <taxon>asterids</taxon>
        <taxon>lamiids</taxon>
        <taxon>Solanales</taxon>
        <taxon>Solanaceae</taxon>
        <taxon>Solanoideae</taxon>
        <taxon>Solaneae</taxon>
        <taxon>Solanum</taxon>
    </lineage>
</organism>